<protein>
    <submittedName>
        <fullName evidence="1">Protein of uncharacterized function (DUF2714)</fullName>
    </submittedName>
</protein>
<keyword evidence="1" id="KW-0614">Plasmid</keyword>
<reference evidence="1" key="1">
    <citation type="submission" date="2019-01" db="EMBL/GenBank/DDBJ databases">
        <authorList>
            <consortium name="Pathogen Informatics"/>
        </authorList>
    </citation>
    <scope>NUCLEOTIDE SEQUENCE [LARGE SCALE GENOMIC DNA]</scope>
    <source>
        <strain evidence="1">NCTC10113</strain>
    </source>
</reference>
<sequence>MNMNNNKSKLSPEQQAIVDFYDDYKTIITNQERFISFDKLIASVLLKDMLGFDSEAYIQFNDMLMMAVNKKYDLVYKDFVITYNLNPKFGLNNLVPMLNTYESSNNEAINLKSSSNRMMNKFLTNLNAEINNLLLTKYYVEVIPETILYTSDNTNELKLLFSENVATKIMA</sequence>
<accession>A0A448ZYF2</accession>
<dbReference type="InterPro" id="IPR021222">
    <property type="entry name" value="DUF2714"/>
</dbReference>
<name>A0A448ZYF2_METSV</name>
<geneLocation type="plasmid" evidence="1">
    <name>2</name>
</geneLocation>
<evidence type="ECO:0000313" key="1">
    <source>
        <dbReference type="EMBL" id="VEU56278.1"/>
    </source>
</evidence>
<dbReference type="EMBL" id="LR214939">
    <property type="protein sequence ID" value="VEU56278.1"/>
    <property type="molecule type" value="Genomic_DNA"/>
</dbReference>
<gene>
    <name evidence="1" type="ORF">NCTC10113_01181</name>
</gene>
<proteinExistence type="predicted"/>
<organism evidence="1">
    <name type="scientific">Metamycoplasma salivarium</name>
    <name type="common">Mycoplasma salivarium</name>
    <dbReference type="NCBI Taxonomy" id="2124"/>
    <lineage>
        <taxon>Bacteria</taxon>
        <taxon>Bacillati</taxon>
        <taxon>Mycoplasmatota</taxon>
        <taxon>Mycoplasmoidales</taxon>
        <taxon>Metamycoplasmataceae</taxon>
        <taxon>Metamycoplasma</taxon>
    </lineage>
</organism>
<dbReference type="AlphaFoldDB" id="A0A448ZYF2"/>
<dbReference type="Pfam" id="PF10896">
    <property type="entry name" value="DUF2714"/>
    <property type="match status" value="1"/>
</dbReference>